<dbReference type="PROSITE" id="PS51384">
    <property type="entry name" value="FAD_FR"/>
    <property type="match status" value="1"/>
</dbReference>
<evidence type="ECO:0000313" key="4">
    <source>
        <dbReference type="Proteomes" id="UP000613160"/>
    </source>
</evidence>
<evidence type="ECO:0000259" key="2">
    <source>
        <dbReference type="PROSITE" id="PS51384"/>
    </source>
</evidence>
<dbReference type="AlphaFoldDB" id="A0A916V1M6"/>
<comment type="caution">
    <text evidence="3">The sequence shown here is derived from an EMBL/GenBank/DDBJ whole genome shotgun (WGS) entry which is preliminary data.</text>
</comment>
<dbReference type="InterPro" id="IPR039261">
    <property type="entry name" value="FNR_nucleotide-bd"/>
</dbReference>
<dbReference type="CDD" id="cd06193">
    <property type="entry name" value="siderophore_interacting"/>
    <property type="match status" value="1"/>
</dbReference>
<dbReference type="SUPFAM" id="SSF63380">
    <property type="entry name" value="Riboflavin synthase domain-like"/>
    <property type="match status" value="1"/>
</dbReference>
<dbReference type="Pfam" id="PF04954">
    <property type="entry name" value="SIP"/>
    <property type="match status" value="1"/>
</dbReference>
<dbReference type="Pfam" id="PF09981">
    <property type="entry name" value="DUF2218"/>
    <property type="match status" value="1"/>
</dbReference>
<reference evidence="3" key="1">
    <citation type="journal article" date="2014" name="Int. J. Syst. Evol. Microbiol.">
        <title>Complete genome sequence of Corynebacterium casei LMG S-19264T (=DSM 44701T), isolated from a smear-ripened cheese.</title>
        <authorList>
            <consortium name="US DOE Joint Genome Institute (JGI-PGF)"/>
            <person name="Walter F."/>
            <person name="Albersmeier A."/>
            <person name="Kalinowski J."/>
            <person name="Ruckert C."/>
        </authorList>
    </citation>
    <scope>NUCLEOTIDE SEQUENCE</scope>
    <source>
        <strain evidence="3">CGMCC 1.15493</strain>
    </source>
</reference>
<keyword evidence="4" id="KW-1185">Reference proteome</keyword>
<dbReference type="InterPro" id="IPR013113">
    <property type="entry name" value="SIP_FAD-bd"/>
</dbReference>
<accession>A0A916V1M6</accession>
<dbReference type="Gene3D" id="3.40.50.80">
    <property type="entry name" value="Nucleotide-binding domain of ferredoxin-NADP reductase (FNR) module"/>
    <property type="match status" value="1"/>
</dbReference>
<dbReference type="Pfam" id="PF08021">
    <property type="entry name" value="FAD_binding_9"/>
    <property type="match status" value="1"/>
</dbReference>
<dbReference type="Gene3D" id="2.40.30.10">
    <property type="entry name" value="Translation factors"/>
    <property type="match status" value="1"/>
</dbReference>
<dbReference type="InterPro" id="IPR014543">
    <property type="entry name" value="UCP028291"/>
</dbReference>
<dbReference type="Gene3D" id="3.30.310.50">
    <property type="entry name" value="Alpha-D-phosphohexomutase, C-terminal domain"/>
    <property type="match status" value="1"/>
</dbReference>
<evidence type="ECO:0000256" key="1">
    <source>
        <dbReference type="ARBA" id="ARBA00035644"/>
    </source>
</evidence>
<dbReference type="Proteomes" id="UP000613160">
    <property type="component" value="Unassembled WGS sequence"/>
</dbReference>
<gene>
    <name evidence="3" type="ORF">GCM10011335_02230</name>
</gene>
<reference evidence="3" key="2">
    <citation type="submission" date="2020-09" db="EMBL/GenBank/DDBJ databases">
        <authorList>
            <person name="Sun Q."/>
            <person name="Zhou Y."/>
        </authorList>
    </citation>
    <scope>NUCLEOTIDE SEQUENCE</scope>
    <source>
        <strain evidence="3">CGMCC 1.15493</strain>
    </source>
</reference>
<dbReference type="GO" id="GO:0016491">
    <property type="term" value="F:oxidoreductase activity"/>
    <property type="evidence" value="ECO:0007669"/>
    <property type="project" value="InterPro"/>
</dbReference>
<name>A0A916V1M6_9HYPH</name>
<sequence>MSGDGRGEVAFEHGTAVLALRGDALHVEVASADPIQLSYLKIGIAEHLAEFHEGAPPEIVWQGDGLPAGSPLPWFRELAVVRSEILTPHMRRIHLSGRDLGRFADGGYHVYLIFPPKGRAPLWPVMGESGLPVWPQGEDALTRRVYTIRRVDAARGEIVVDIVVHPGDGTPGSDFAVSARPGDLVGITGPGGGEAPAGSNIVLFGDDTALPAIARILEELPAGARATVVAEVDGPLDEIDLVSKAQLDVRFHHRAGAAPGTLGILPRELRAFDWQAIGADPFVWVGCEFQDFKAIRAHLRGQLRLPRDRHMAVAYWRRGHAGS</sequence>
<dbReference type="InterPro" id="IPR007037">
    <property type="entry name" value="SIP_rossman_dom"/>
</dbReference>
<organism evidence="3 4">
    <name type="scientific">Aureimonas glaciei</name>
    <dbReference type="NCBI Taxonomy" id="1776957"/>
    <lineage>
        <taxon>Bacteria</taxon>
        <taxon>Pseudomonadati</taxon>
        <taxon>Pseudomonadota</taxon>
        <taxon>Alphaproteobacteria</taxon>
        <taxon>Hyphomicrobiales</taxon>
        <taxon>Aurantimonadaceae</taxon>
        <taxon>Aureimonas</taxon>
    </lineage>
</organism>
<comment type="similarity">
    <text evidence="1">Belongs to the SIP oxidoreductase family.</text>
</comment>
<dbReference type="InterPro" id="IPR039374">
    <property type="entry name" value="SIP_fam"/>
</dbReference>
<dbReference type="InterPro" id="IPR017927">
    <property type="entry name" value="FAD-bd_FR_type"/>
</dbReference>
<proteinExistence type="inferred from homology"/>
<protein>
    <submittedName>
        <fullName evidence="3">NADPH-dependent ferric siderophore reductase</fullName>
    </submittedName>
</protein>
<dbReference type="InterPro" id="IPR017938">
    <property type="entry name" value="Riboflavin_synthase-like_b-brl"/>
</dbReference>
<dbReference type="PANTHER" id="PTHR30157:SF0">
    <property type="entry name" value="NADPH-DEPENDENT FERRIC-CHELATE REDUCTASE"/>
    <property type="match status" value="1"/>
</dbReference>
<feature type="domain" description="FAD-binding FR-type" evidence="2">
    <location>
        <begin position="73"/>
        <end position="197"/>
    </location>
</feature>
<evidence type="ECO:0000313" key="3">
    <source>
        <dbReference type="EMBL" id="GGD03053.1"/>
    </source>
</evidence>
<dbReference type="PANTHER" id="PTHR30157">
    <property type="entry name" value="FERRIC REDUCTASE, NADPH-DEPENDENT"/>
    <property type="match status" value="1"/>
</dbReference>
<dbReference type="EMBL" id="BMJJ01000001">
    <property type="protein sequence ID" value="GGD03053.1"/>
    <property type="molecule type" value="Genomic_DNA"/>
</dbReference>